<dbReference type="InterPro" id="IPR036028">
    <property type="entry name" value="SH3-like_dom_sf"/>
</dbReference>
<evidence type="ECO:0000256" key="3">
    <source>
        <dbReference type="SAM" id="MobiDB-lite"/>
    </source>
</evidence>
<dbReference type="InterPro" id="IPR053296">
    <property type="entry name" value="TSET_member_tstB"/>
</dbReference>
<feature type="region of interest" description="Disordered" evidence="3">
    <location>
        <begin position="1150"/>
        <end position="1173"/>
    </location>
</feature>
<evidence type="ECO:0000259" key="4">
    <source>
        <dbReference type="PROSITE" id="PS50002"/>
    </source>
</evidence>
<proteinExistence type="predicted"/>
<keyword evidence="6" id="KW-1185">Reference proteome</keyword>
<dbReference type="SUPFAM" id="SSF48371">
    <property type="entry name" value="ARM repeat"/>
    <property type="match status" value="1"/>
</dbReference>
<dbReference type="InterPro" id="IPR016024">
    <property type="entry name" value="ARM-type_fold"/>
</dbReference>
<evidence type="ECO:0000313" key="6">
    <source>
        <dbReference type="Proteomes" id="UP001153076"/>
    </source>
</evidence>
<sequence length="1322" mass="146847">MDMKSFILQNKEIMSHLPQGTNMFWLATMLNSLKKPVKKLNNTKFGDFHEKKQMPRLRLQEIQTQMADIIQDFHLDFSLIELTLKNKCDEQVLCNGPVLSVEQQLHMRRPFTTEGVKKEYLGVPIISARLFKSDCELLVDELTTKITVWVAEKFPMQGDGCDKFLRVPLVAWERICQSKKYGGIGMKNLRLWNKAIAGKYIWDTAHKSDNLWVRWVHHCLKKWTWWDHTRSNDACSYWKKIHRVEEPKVGLTAFWSEQAPQNGICTVNSGYDRFHGDQLRVPWDKMYLTPMHLPLSFSVHARRLQALKALTYVPSSNSEILIKVYEMVFTILDKVGDGPNKPKKGIFGTKGNDKEFIIRSNLQYAALSALRRLPLDPGNPAFFHRAAQGILFADPVAVRHSLEILSELAARDPSSVAMTLGKTMLYYCQVPLEFEYERNESKCPQELYNADIYEPGALHDILHLNDVLARVALAKLCHTISRARVLDERPDIKAQFNSLLYQLLVDPSERVCFEAIQCVLGKFDNSEGRTEERAAGWYRLTREILKLPDAPSAKKDSKAEAKKDSKGEAKDKPLAKDKSKRPRRPQPLIKLVMRRLESSFRSFSRPVLHAAARIVQEMGKSRAAAFAVGLQDIDEGDHVNAFSDTMDSADPDESSHLEGIRRAGSLSNGGPRDTIAGLLASLMEVVRTTVACECVYVRAMVIKALIWMQSPQQSLEELKSIIASELSDPAWTAALLNDILLTLHARFKATPDMAVTLLEIARIFATKVPGKIDADVLQLLWKTCLVGAGPDGKHTALEAVTIVLDLPPPQPGSMAGIISVDRVSASDPKAALALQRLVQAAVWFLGENANYAASEYAWESGTPPGTALMMLDPDKMVAAASSRNPTLATALTRLQRCASNGSWEVRIVAAASLMTMAIRSGEPYRLQIYEFLNALAQGGVHAKFSDLHVSNGEDQGASGTGLGLLLSPMIQVLDEMYKAQDELIKDIRTHDNANKEWTDEELKKLYETHERLLDLVSLFCYVPRPKYLPLGPTSAKLIEIYRNRHNITVSASTNLSDPAMATGISDLIYEPKATPAQPNGLDDDLVNAWAANLGDDDLLGKNAPAMTRVNEFLSGTGTDAPDVDEENIFARPSAGYDDMWAKTLLEPTEVEDDDVMSSGSSSPESMGSAGTSMSSNIGGMNYLSLFSSQPNYGVSHSVDMSSNKFSMGGGHESYGSLVSSHHIREETPSYISESDEFVNPLAGPGSNSFRSRDEEQASPETPRVGTALYDFTAGGDDELDLTAGEELEIEYEVDGWFYVKKKCPGRDGKMAGLVPVLYINQS</sequence>
<evidence type="ECO:0000313" key="5">
    <source>
        <dbReference type="EMBL" id="KAJ8451275.1"/>
    </source>
</evidence>
<feature type="compositionally biased region" description="Low complexity" evidence="3">
    <location>
        <begin position="1157"/>
        <end position="1172"/>
    </location>
</feature>
<protein>
    <recommendedName>
        <fullName evidence="4">SH3 domain-containing protein</fullName>
    </recommendedName>
</protein>
<keyword evidence="1 2" id="KW-0728">SH3 domain</keyword>
<gene>
    <name evidence="5" type="ORF">Cgig2_014047</name>
</gene>
<comment type="caution">
    <text evidence="5">The sequence shown here is derived from an EMBL/GenBank/DDBJ whole genome shotgun (WGS) entry which is preliminary data.</text>
</comment>
<feature type="region of interest" description="Disordered" evidence="3">
    <location>
        <begin position="1231"/>
        <end position="1267"/>
    </location>
</feature>
<dbReference type="Proteomes" id="UP001153076">
    <property type="component" value="Unassembled WGS sequence"/>
</dbReference>
<name>A0A9Q1QT22_9CARY</name>
<accession>A0A9Q1QT22</accession>
<dbReference type="Pfam" id="PF00018">
    <property type="entry name" value="SH3_1"/>
    <property type="match status" value="1"/>
</dbReference>
<dbReference type="SUPFAM" id="SSF50044">
    <property type="entry name" value="SH3-domain"/>
    <property type="match status" value="1"/>
</dbReference>
<dbReference type="InterPro" id="IPR001452">
    <property type="entry name" value="SH3_domain"/>
</dbReference>
<dbReference type="PANTHER" id="PTHR48151:SF3">
    <property type="entry name" value="SH3 DOMAIN-CONTAINING PROTEIN"/>
    <property type="match status" value="1"/>
</dbReference>
<feature type="compositionally biased region" description="Basic and acidic residues" evidence="3">
    <location>
        <begin position="550"/>
        <end position="577"/>
    </location>
</feature>
<organism evidence="5 6">
    <name type="scientific">Carnegiea gigantea</name>
    <dbReference type="NCBI Taxonomy" id="171969"/>
    <lineage>
        <taxon>Eukaryota</taxon>
        <taxon>Viridiplantae</taxon>
        <taxon>Streptophyta</taxon>
        <taxon>Embryophyta</taxon>
        <taxon>Tracheophyta</taxon>
        <taxon>Spermatophyta</taxon>
        <taxon>Magnoliopsida</taxon>
        <taxon>eudicotyledons</taxon>
        <taxon>Gunneridae</taxon>
        <taxon>Pentapetalae</taxon>
        <taxon>Caryophyllales</taxon>
        <taxon>Cactineae</taxon>
        <taxon>Cactaceae</taxon>
        <taxon>Cactoideae</taxon>
        <taxon>Echinocereeae</taxon>
        <taxon>Carnegiea</taxon>
    </lineage>
</organism>
<dbReference type="PANTHER" id="PTHR48151">
    <property type="entry name" value="SH3 DOMAIN-CONTAINING PROTEIN"/>
    <property type="match status" value="1"/>
</dbReference>
<dbReference type="OrthoDB" id="5971719at2759"/>
<dbReference type="Gene3D" id="2.30.30.40">
    <property type="entry name" value="SH3 Domains"/>
    <property type="match status" value="1"/>
</dbReference>
<feature type="domain" description="SH3" evidence="4">
    <location>
        <begin position="1260"/>
        <end position="1322"/>
    </location>
</feature>
<evidence type="ECO:0000256" key="2">
    <source>
        <dbReference type="PROSITE-ProRule" id="PRU00192"/>
    </source>
</evidence>
<dbReference type="SMART" id="SM00326">
    <property type="entry name" value="SH3"/>
    <property type="match status" value="1"/>
</dbReference>
<feature type="region of interest" description="Disordered" evidence="3">
    <location>
        <begin position="550"/>
        <end position="588"/>
    </location>
</feature>
<evidence type="ECO:0000256" key="1">
    <source>
        <dbReference type="ARBA" id="ARBA00022443"/>
    </source>
</evidence>
<reference evidence="5" key="1">
    <citation type="submission" date="2022-04" db="EMBL/GenBank/DDBJ databases">
        <title>Carnegiea gigantea Genome sequencing and assembly v2.</title>
        <authorList>
            <person name="Copetti D."/>
            <person name="Sanderson M.J."/>
            <person name="Burquez A."/>
            <person name="Wojciechowski M.F."/>
        </authorList>
    </citation>
    <scope>NUCLEOTIDE SEQUENCE</scope>
    <source>
        <strain evidence="5">SGP5-SGP5p</strain>
        <tissue evidence="5">Aerial part</tissue>
    </source>
</reference>
<dbReference type="EMBL" id="JAKOGI010000010">
    <property type="protein sequence ID" value="KAJ8451275.1"/>
    <property type="molecule type" value="Genomic_DNA"/>
</dbReference>
<dbReference type="PROSITE" id="PS50002">
    <property type="entry name" value="SH3"/>
    <property type="match status" value="1"/>
</dbReference>